<name>A0A1N7LM23_9FLAO</name>
<dbReference type="OrthoDB" id="946181at2"/>
<organism evidence="1 2">
    <name type="scientific">Kaistella chaponensis</name>
    <dbReference type="NCBI Taxonomy" id="713588"/>
    <lineage>
        <taxon>Bacteria</taxon>
        <taxon>Pseudomonadati</taxon>
        <taxon>Bacteroidota</taxon>
        <taxon>Flavobacteriia</taxon>
        <taxon>Flavobacteriales</taxon>
        <taxon>Weeksellaceae</taxon>
        <taxon>Chryseobacterium group</taxon>
        <taxon>Kaistella</taxon>
    </lineage>
</organism>
<sequence length="172" mass="18809">MTKQTILALVISVALASCKESTKTNVNEQSVTKTEDVKEQPKATKSVIDYSGDYVTEEYSRRKEGFDWLVVSAKKLTDSTMHLSVRARADKKKGTCSFEGNGTKISVGVYKATDGANTVLFTFKDNKVTIDGEGKADDVSTLHWFCSGGASLGDYTFRKTSEPLDEAQLVSK</sequence>
<dbReference type="EMBL" id="FTOI01000005">
    <property type="protein sequence ID" value="SIS74893.1"/>
    <property type="molecule type" value="Genomic_DNA"/>
</dbReference>
<proteinExistence type="predicted"/>
<dbReference type="AlphaFoldDB" id="A0A1N7LM23"/>
<gene>
    <name evidence="1" type="ORF">SAMN05421789_105225</name>
</gene>
<dbReference type="PROSITE" id="PS51257">
    <property type="entry name" value="PROKAR_LIPOPROTEIN"/>
    <property type="match status" value="1"/>
</dbReference>
<protein>
    <recommendedName>
        <fullName evidence="3">Lipoprotein</fullName>
    </recommendedName>
</protein>
<dbReference type="Proteomes" id="UP000185839">
    <property type="component" value="Unassembled WGS sequence"/>
</dbReference>
<keyword evidence="2" id="KW-1185">Reference proteome</keyword>
<reference evidence="2" key="1">
    <citation type="submission" date="2017-01" db="EMBL/GenBank/DDBJ databases">
        <authorList>
            <person name="Varghese N."/>
            <person name="Submissions S."/>
        </authorList>
    </citation>
    <scope>NUCLEOTIDE SEQUENCE [LARGE SCALE GENOMIC DNA]</scope>
    <source>
        <strain evidence="2">DSM 23145</strain>
    </source>
</reference>
<dbReference type="STRING" id="713588.SAMN05421789_105225"/>
<evidence type="ECO:0008006" key="3">
    <source>
        <dbReference type="Google" id="ProtNLM"/>
    </source>
</evidence>
<evidence type="ECO:0000313" key="1">
    <source>
        <dbReference type="EMBL" id="SIS74893.1"/>
    </source>
</evidence>
<dbReference type="RefSeq" id="WP_076386848.1">
    <property type="nucleotide sequence ID" value="NZ_FTOI01000005.1"/>
</dbReference>
<evidence type="ECO:0000313" key="2">
    <source>
        <dbReference type="Proteomes" id="UP000185839"/>
    </source>
</evidence>
<accession>A0A1N7LM23</accession>